<dbReference type="SUPFAM" id="SSF50494">
    <property type="entry name" value="Trypsin-like serine proteases"/>
    <property type="match status" value="1"/>
</dbReference>
<feature type="domain" description="Peptidase S1" evidence="3">
    <location>
        <begin position="1"/>
        <end position="153"/>
    </location>
</feature>
<protein>
    <submittedName>
        <fullName evidence="4">Clotting factor B</fullName>
    </submittedName>
</protein>
<dbReference type="GO" id="GO:0006508">
    <property type="term" value="P:proteolysis"/>
    <property type="evidence" value="ECO:0007669"/>
    <property type="project" value="InterPro"/>
</dbReference>
<sequence>MGGGVQGRCQEASLTKRVLPACLPIVTTDDLVGKELTVSGWGWTAFGNPELTRILQKVTVPVVDQLECQLRNPDYNGVSIPKGILKDQLCAGKPGRDSCRGDSGGPLIDQKERTGGRCEHTVEGIVSFGRGCGELGVYTRVSSYLDWITGHVAPGYPSAFVT</sequence>
<keyword evidence="5" id="KW-1185">Reference proteome</keyword>
<name>A0A5B7EC34_PORTR</name>
<evidence type="ECO:0000313" key="4">
    <source>
        <dbReference type="EMBL" id="MPC30364.1"/>
    </source>
</evidence>
<proteinExistence type="inferred from homology"/>
<organism evidence="4 5">
    <name type="scientific">Portunus trituberculatus</name>
    <name type="common">Swimming crab</name>
    <name type="synonym">Neptunus trituberculatus</name>
    <dbReference type="NCBI Taxonomy" id="210409"/>
    <lineage>
        <taxon>Eukaryota</taxon>
        <taxon>Metazoa</taxon>
        <taxon>Ecdysozoa</taxon>
        <taxon>Arthropoda</taxon>
        <taxon>Crustacea</taxon>
        <taxon>Multicrustacea</taxon>
        <taxon>Malacostraca</taxon>
        <taxon>Eumalacostraca</taxon>
        <taxon>Eucarida</taxon>
        <taxon>Decapoda</taxon>
        <taxon>Pleocyemata</taxon>
        <taxon>Brachyura</taxon>
        <taxon>Eubrachyura</taxon>
        <taxon>Portunoidea</taxon>
        <taxon>Portunidae</taxon>
        <taxon>Portuninae</taxon>
        <taxon>Portunus</taxon>
    </lineage>
</organism>
<dbReference type="PANTHER" id="PTHR24256">
    <property type="entry name" value="TRYPTASE-RELATED"/>
    <property type="match status" value="1"/>
</dbReference>
<dbReference type="InterPro" id="IPR033116">
    <property type="entry name" value="TRYPSIN_SER"/>
</dbReference>
<reference evidence="4 5" key="1">
    <citation type="submission" date="2019-05" db="EMBL/GenBank/DDBJ databases">
        <title>Another draft genome of Portunus trituberculatus and its Hox gene families provides insights of decapod evolution.</title>
        <authorList>
            <person name="Jeong J.-H."/>
            <person name="Song I."/>
            <person name="Kim S."/>
            <person name="Choi T."/>
            <person name="Kim D."/>
            <person name="Ryu S."/>
            <person name="Kim W."/>
        </authorList>
    </citation>
    <scope>NUCLEOTIDE SEQUENCE [LARGE SCALE GENOMIC DNA]</scope>
    <source>
        <tissue evidence="4">Muscle</tissue>
    </source>
</reference>
<evidence type="ECO:0000259" key="3">
    <source>
        <dbReference type="PROSITE" id="PS50240"/>
    </source>
</evidence>
<dbReference type="PROSITE" id="PS50240">
    <property type="entry name" value="TRYPSIN_DOM"/>
    <property type="match status" value="1"/>
</dbReference>
<dbReference type="CDD" id="cd00190">
    <property type="entry name" value="Tryp_SPc"/>
    <property type="match status" value="1"/>
</dbReference>
<dbReference type="GO" id="GO:0004252">
    <property type="term" value="F:serine-type endopeptidase activity"/>
    <property type="evidence" value="ECO:0007669"/>
    <property type="project" value="InterPro"/>
</dbReference>
<comment type="similarity">
    <text evidence="2">Belongs to the peptidase S1 family. CLIP subfamily.</text>
</comment>
<dbReference type="Proteomes" id="UP000324222">
    <property type="component" value="Unassembled WGS sequence"/>
</dbReference>
<dbReference type="AlphaFoldDB" id="A0A5B7EC34"/>
<dbReference type="Gene3D" id="2.40.10.10">
    <property type="entry name" value="Trypsin-like serine proteases"/>
    <property type="match status" value="1"/>
</dbReference>
<dbReference type="InterPro" id="IPR043504">
    <property type="entry name" value="Peptidase_S1_PA_chymotrypsin"/>
</dbReference>
<dbReference type="EMBL" id="VSRR010002240">
    <property type="protein sequence ID" value="MPC30364.1"/>
    <property type="molecule type" value="Genomic_DNA"/>
</dbReference>
<evidence type="ECO:0000256" key="2">
    <source>
        <dbReference type="ARBA" id="ARBA00024195"/>
    </source>
</evidence>
<dbReference type="InterPro" id="IPR009003">
    <property type="entry name" value="Peptidase_S1_PA"/>
</dbReference>
<dbReference type="SMART" id="SM00020">
    <property type="entry name" value="Tryp_SPc"/>
    <property type="match status" value="1"/>
</dbReference>
<dbReference type="InterPro" id="IPR051487">
    <property type="entry name" value="Ser/Thr_Proteases_Immune/Dev"/>
</dbReference>
<dbReference type="Pfam" id="PF00089">
    <property type="entry name" value="Trypsin"/>
    <property type="match status" value="1"/>
</dbReference>
<evidence type="ECO:0000256" key="1">
    <source>
        <dbReference type="ARBA" id="ARBA00023157"/>
    </source>
</evidence>
<comment type="caution">
    <text evidence="4">The sequence shown here is derived from an EMBL/GenBank/DDBJ whole genome shotgun (WGS) entry which is preliminary data.</text>
</comment>
<evidence type="ECO:0000313" key="5">
    <source>
        <dbReference type="Proteomes" id="UP000324222"/>
    </source>
</evidence>
<dbReference type="InterPro" id="IPR001254">
    <property type="entry name" value="Trypsin_dom"/>
</dbReference>
<keyword evidence="1" id="KW-1015">Disulfide bond</keyword>
<accession>A0A5B7EC34</accession>
<dbReference type="OrthoDB" id="6339452at2759"/>
<gene>
    <name evidence="4" type="primary">CFB_0</name>
    <name evidence="4" type="ORF">E2C01_023626</name>
</gene>
<dbReference type="PROSITE" id="PS00135">
    <property type="entry name" value="TRYPSIN_SER"/>
    <property type="match status" value="1"/>
</dbReference>